<protein>
    <submittedName>
        <fullName evidence="1">Uncharacterized protein</fullName>
    </submittedName>
</protein>
<proteinExistence type="predicted"/>
<reference evidence="1 2" key="1">
    <citation type="submission" date="2024-05" db="EMBL/GenBank/DDBJ databases">
        <title>Genome sequencing and assembly of Indian major carp, Cirrhinus mrigala (Hamilton, 1822).</title>
        <authorList>
            <person name="Mohindra V."/>
            <person name="Chowdhury L.M."/>
            <person name="Lal K."/>
            <person name="Jena J.K."/>
        </authorList>
    </citation>
    <scope>NUCLEOTIDE SEQUENCE [LARGE SCALE GENOMIC DNA]</scope>
    <source>
        <strain evidence="1">CM1030</strain>
        <tissue evidence="1">Blood</tissue>
    </source>
</reference>
<feature type="non-terminal residue" evidence="1">
    <location>
        <position position="51"/>
    </location>
</feature>
<dbReference type="Proteomes" id="UP001529510">
    <property type="component" value="Unassembled WGS sequence"/>
</dbReference>
<evidence type="ECO:0000313" key="1">
    <source>
        <dbReference type="EMBL" id="KAL0173247.1"/>
    </source>
</evidence>
<name>A0ABD0PHE1_CIRMR</name>
<organism evidence="1 2">
    <name type="scientific">Cirrhinus mrigala</name>
    <name type="common">Mrigala</name>
    <dbReference type="NCBI Taxonomy" id="683832"/>
    <lineage>
        <taxon>Eukaryota</taxon>
        <taxon>Metazoa</taxon>
        <taxon>Chordata</taxon>
        <taxon>Craniata</taxon>
        <taxon>Vertebrata</taxon>
        <taxon>Euteleostomi</taxon>
        <taxon>Actinopterygii</taxon>
        <taxon>Neopterygii</taxon>
        <taxon>Teleostei</taxon>
        <taxon>Ostariophysi</taxon>
        <taxon>Cypriniformes</taxon>
        <taxon>Cyprinidae</taxon>
        <taxon>Labeoninae</taxon>
        <taxon>Labeonini</taxon>
        <taxon>Cirrhinus</taxon>
    </lineage>
</organism>
<evidence type="ECO:0000313" key="2">
    <source>
        <dbReference type="Proteomes" id="UP001529510"/>
    </source>
</evidence>
<dbReference type="AlphaFoldDB" id="A0ABD0PHE1"/>
<sequence>MEAWRCPVTQTEAVLMNASVWRRFLTSTELSASPWIQRAGISECCKLIPKP</sequence>
<gene>
    <name evidence="1" type="ORF">M9458_033558</name>
</gene>
<accession>A0ABD0PHE1</accession>
<comment type="caution">
    <text evidence="1">The sequence shown here is derived from an EMBL/GenBank/DDBJ whole genome shotgun (WGS) entry which is preliminary data.</text>
</comment>
<keyword evidence="2" id="KW-1185">Reference proteome</keyword>
<dbReference type="EMBL" id="JAMKFB020000016">
    <property type="protein sequence ID" value="KAL0173247.1"/>
    <property type="molecule type" value="Genomic_DNA"/>
</dbReference>